<evidence type="ECO:0000256" key="4">
    <source>
        <dbReference type="ARBA" id="ARBA00022840"/>
    </source>
</evidence>
<dbReference type="GO" id="GO:0005524">
    <property type="term" value="F:ATP binding"/>
    <property type="evidence" value="ECO:0007669"/>
    <property type="project" value="UniProtKB-KW"/>
</dbReference>
<dbReference type="InterPro" id="IPR027417">
    <property type="entry name" value="P-loop_NTPase"/>
</dbReference>
<keyword evidence="4 6" id="KW-0067">ATP-binding</keyword>
<comment type="similarity">
    <text evidence="1">Belongs to the ABC transporter superfamily.</text>
</comment>
<dbReference type="CDD" id="cd03257">
    <property type="entry name" value="ABC_NikE_OppD_transporters"/>
    <property type="match status" value="1"/>
</dbReference>
<dbReference type="PANTHER" id="PTHR43776">
    <property type="entry name" value="TRANSPORT ATP-BINDING PROTEIN"/>
    <property type="match status" value="1"/>
</dbReference>
<evidence type="ECO:0000259" key="5">
    <source>
        <dbReference type="PROSITE" id="PS50893"/>
    </source>
</evidence>
<dbReference type="InterPro" id="IPR050319">
    <property type="entry name" value="ABC_transp_ATP-bind"/>
</dbReference>
<organism evidence="6 7">
    <name type="scientific">Thermithiobacillus plumbiphilus</name>
    <dbReference type="NCBI Taxonomy" id="1729899"/>
    <lineage>
        <taxon>Bacteria</taxon>
        <taxon>Pseudomonadati</taxon>
        <taxon>Pseudomonadota</taxon>
        <taxon>Acidithiobacillia</taxon>
        <taxon>Acidithiobacillales</taxon>
        <taxon>Thermithiobacillaceae</taxon>
        <taxon>Thermithiobacillus</taxon>
    </lineage>
</organism>
<keyword evidence="2" id="KW-0813">Transport</keyword>
<dbReference type="InterPro" id="IPR003593">
    <property type="entry name" value="AAA+_ATPase"/>
</dbReference>
<evidence type="ECO:0000256" key="2">
    <source>
        <dbReference type="ARBA" id="ARBA00022448"/>
    </source>
</evidence>
<dbReference type="SUPFAM" id="SSF52540">
    <property type="entry name" value="P-loop containing nucleoside triphosphate hydrolases"/>
    <property type="match status" value="1"/>
</dbReference>
<dbReference type="InterPro" id="IPR003439">
    <property type="entry name" value="ABC_transporter-like_ATP-bd"/>
</dbReference>
<evidence type="ECO:0000313" key="7">
    <source>
        <dbReference type="Proteomes" id="UP001446205"/>
    </source>
</evidence>
<evidence type="ECO:0000313" key="6">
    <source>
        <dbReference type="EMBL" id="MEK8090689.1"/>
    </source>
</evidence>
<dbReference type="Pfam" id="PF00005">
    <property type="entry name" value="ABC_tran"/>
    <property type="match status" value="1"/>
</dbReference>
<sequence length="269" mass="29665">MVDKPLLSLRDLRKVYHLSSGFLGMRRQELLALDDVSLDIPRGTAFGLVGESGSGKSTLARAVMRLLPLDGGSIEFDGVDLLRLKGAELRRFRSRIQMVFQDPYASLNPRMRIGDIVGEGLLVHGIGTRASRRTMVCEMLERVGLGADVLNRYPHQFSGGQRQRIGIARALVLKPELLVCDEPVSALDVSIQAQILTLLQNLSREMHLTMLFISHDLRVIRHMCQSMAVMQTGRILEQGPVDRIYAAPQSDYTRALLAAVLPHAGSGAS</sequence>
<gene>
    <name evidence="6" type="ORF">WOB96_13100</name>
</gene>
<proteinExistence type="inferred from homology"/>
<dbReference type="PROSITE" id="PS50893">
    <property type="entry name" value="ABC_TRANSPORTER_2"/>
    <property type="match status" value="1"/>
</dbReference>
<evidence type="ECO:0000256" key="1">
    <source>
        <dbReference type="ARBA" id="ARBA00005417"/>
    </source>
</evidence>
<name>A0ABU9DBB4_9PROT</name>
<dbReference type="PANTHER" id="PTHR43776:SF7">
    <property type="entry name" value="D,D-DIPEPTIDE TRANSPORT ATP-BINDING PROTEIN DDPF-RELATED"/>
    <property type="match status" value="1"/>
</dbReference>
<keyword evidence="3" id="KW-0547">Nucleotide-binding</keyword>
<dbReference type="Gene3D" id="3.40.50.300">
    <property type="entry name" value="P-loop containing nucleotide triphosphate hydrolases"/>
    <property type="match status" value="1"/>
</dbReference>
<dbReference type="PROSITE" id="PS00211">
    <property type="entry name" value="ABC_TRANSPORTER_1"/>
    <property type="match status" value="1"/>
</dbReference>
<evidence type="ECO:0000256" key="3">
    <source>
        <dbReference type="ARBA" id="ARBA00022741"/>
    </source>
</evidence>
<reference evidence="6 7" key="1">
    <citation type="submission" date="2024-04" db="EMBL/GenBank/DDBJ databases">
        <authorList>
            <person name="Abashina T."/>
            <person name="Shaikin A."/>
        </authorList>
    </citation>
    <scope>NUCLEOTIDE SEQUENCE [LARGE SCALE GENOMIC DNA]</scope>
    <source>
        <strain evidence="6 7">AAFK</strain>
    </source>
</reference>
<dbReference type="InterPro" id="IPR017871">
    <property type="entry name" value="ABC_transporter-like_CS"/>
</dbReference>
<keyword evidence="7" id="KW-1185">Reference proteome</keyword>
<comment type="caution">
    <text evidence="6">The sequence shown here is derived from an EMBL/GenBank/DDBJ whole genome shotgun (WGS) entry which is preliminary data.</text>
</comment>
<protein>
    <submittedName>
        <fullName evidence="6">ATP-binding cassette domain-containing protein</fullName>
    </submittedName>
</protein>
<dbReference type="RefSeq" id="WP_341371743.1">
    <property type="nucleotide sequence ID" value="NZ_JBBPCO010000014.1"/>
</dbReference>
<dbReference type="EMBL" id="JBBPCO010000014">
    <property type="protein sequence ID" value="MEK8090689.1"/>
    <property type="molecule type" value="Genomic_DNA"/>
</dbReference>
<dbReference type="SMART" id="SM00382">
    <property type="entry name" value="AAA"/>
    <property type="match status" value="1"/>
</dbReference>
<dbReference type="Proteomes" id="UP001446205">
    <property type="component" value="Unassembled WGS sequence"/>
</dbReference>
<accession>A0ABU9DBB4</accession>
<feature type="domain" description="ABC transporter" evidence="5">
    <location>
        <begin position="7"/>
        <end position="257"/>
    </location>
</feature>